<evidence type="ECO:0000313" key="3">
    <source>
        <dbReference type="EMBL" id="MCC0176829.1"/>
    </source>
</evidence>
<evidence type="ECO:0000256" key="1">
    <source>
        <dbReference type="SAM" id="MobiDB-lite"/>
    </source>
</evidence>
<feature type="region of interest" description="Disordered" evidence="1">
    <location>
        <begin position="1"/>
        <end position="21"/>
    </location>
</feature>
<comment type="caution">
    <text evidence="3">The sequence shown here is derived from an EMBL/GenBank/DDBJ whole genome shotgun (WGS) entry which is preliminary data.</text>
</comment>
<dbReference type="Pfam" id="PF09557">
    <property type="entry name" value="DUF2382"/>
    <property type="match status" value="1"/>
</dbReference>
<sequence length="174" mass="19883">MTISDSELVNNSPDINSQPNDYKVNSNLDHAKKYNDTSGLTKISLLEEKLQVTRRKQKVGEVIVRKEVETRIIKIPIRREKLVIERVGINPEKITEVIVNQEKVNGFKYDEIDDTNSLHLVRSKYLDLQTAQDLLDAIASLSAANNAKIRLEIVTNSAESQQQHQDVCDRFINR</sequence>
<organism evidence="3 4">
    <name type="scientific">Waterburya agarophytonicola KI4</name>
    <dbReference type="NCBI Taxonomy" id="2874699"/>
    <lineage>
        <taxon>Bacteria</taxon>
        <taxon>Bacillati</taxon>
        <taxon>Cyanobacteriota</taxon>
        <taxon>Cyanophyceae</taxon>
        <taxon>Pleurocapsales</taxon>
        <taxon>Hyellaceae</taxon>
        <taxon>Waterburya</taxon>
        <taxon>Waterburya agarophytonicola</taxon>
    </lineage>
</organism>
<dbReference type="EMBL" id="JADWDC010000013">
    <property type="protein sequence ID" value="MCC0176829.1"/>
    <property type="molecule type" value="Genomic_DNA"/>
</dbReference>
<name>A0A964BPE1_9CYAN</name>
<accession>A0A964BPE1</accession>
<dbReference type="RefSeq" id="WP_229639866.1">
    <property type="nucleotide sequence ID" value="NZ_JADWDC010000013.1"/>
</dbReference>
<evidence type="ECO:0000259" key="2">
    <source>
        <dbReference type="Pfam" id="PF09557"/>
    </source>
</evidence>
<dbReference type="AlphaFoldDB" id="A0A964BPE1"/>
<gene>
    <name evidence="3" type="ORF">I4641_07540</name>
</gene>
<dbReference type="InterPro" id="IPR019060">
    <property type="entry name" value="DUF2382"/>
</dbReference>
<dbReference type="Proteomes" id="UP000729733">
    <property type="component" value="Unassembled WGS sequence"/>
</dbReference>
<proteinExistence type="predicted"/>
<reference evidence="3" key="1">
    <citation type="journal article" date="2021" name="Antonie Van Leeuwenhoek">
        <title>Draft genome and description of Waterburya agarophytonicola gen. nov. sp. nov. (Pleurocapsales, Cyanobacteria): a seaweed symbiont.</title>
        <authorList>
            <person name="Bonthond G."/>
            <person name="Shalygin S."/>
            <person name="Bayer T."/>
            <person name="Weinberger F."/>
        </authorList>
    </citation>
    <scope>NUCLEOTIDE SEQUENCE</scope>
    <source>
        <strain evidence="3">KI4</strain>
    </source>
</reference>
<evidence type="ECO:0000313" key="4">
    <source>
        <dbReference type="Proteomes" id="UP000729733"/>
    </source>
</evidence>
<protein>
    <submittedName>
        <fullName evidence="3">DUF2382 domain-containing protein</fullName>
    </submittedName>
</protein>
<keyword evidence="4" id="KW-1185">Reference proteome</keyword>
<feature type="domain" description="DUF2382" evidence="2">
    <location>
        <begin position="44"/>
        <end position="96"/>
    </location>
</feature>